<dbReference type="InterPro" id="IPR050430">
    <property type="entry name" value="Peptidase_S1"/>
</dbReference>
<evidence type="ECO:0000256" key="10">
    <source>
        <dbReference type="ARBA" id="ARBA00084094"/>
    </source>
</evidence>
<evidence type="ECO:0000256" key="3">
    <source>
        <dbReference type="ARBA" id="ARBA00022656"/>
    </source>
</evidence>
<gene>
    <name evidence="12" type="ORF">PLXY2_LOCUS9487</name>
</gene>
<evidence type="ECO:0000256" key="7">
    <source>
        <dbReference type="ARBA" id="ARBA00023157"/>
    </source>
</evidence>
<dbReference type="EMBL" id="CAJHNJ030000037">
    <property type="protein sequence ID" value="CAG9129141.1"/>
    <property type="molecule type" value="Genomic_DNA"/>
</dbReference>
<name>A0A8S4FLL0_PLUXY</name>
<organism evidence="12 13">
    <name type="scientific">Plutella xylostella</name>
    <name type="common">Diamondback moth</name>
    <name type="synonym">Plutella maculipennis</name>
    <dbReference type="NCBI Taxonomy" id="51655"/>
    <lineage>
        <taxon>Eukaryota</taxon>
        <taxon>Metazoa</taxon>
        <taxon>Ecdysozoa</taxon>
        <taxon>Arthropoda</taxon>
        <taxon>Hexapoda</taxon>
        <taxon>Insecta</taxon>
        <taxon>Pterygota</taxon>
        <taxon>Neoptera</taxon>
        <taxon>Endopterygota</taxon>
        <taxon>Lepidoptera</taxon>
        <taxon>Glossata</taxon>
        <taxon>Ditrysia</taxon>
        <taxon>Yponomeutoidea</taxon>
        <taxon>Plutellidae</taxon>
        <taxon>Plutella</taxon>
    </lineage>
</organism>
<dbReference type="Proteomes" id="UP000653454">
    <property type="component" value="Unassembled WGS sequence"/>
</dbReference>
<keyword evidence="3" id="KW-0800">Toxin</keyword>
<reference evidence="12" key="1">
    <citation type="submission" date="2020-11" db="EMBL/GenBank/DDBJ databases">
        <authorList>
            <person name="Whiteford S."/>
        </authorList>
    </citation>
    <scope>NUCLEOTIDE SEQUENCE</scope>
</reference>
<feature type="domain" description="Peptidase S1" evidence="11">
    <location>
        <begin position="47"/>
        <end position="282"/>
    </location>
</feature>
<protein>
    <submittedName>
        <fullName evidence="12">(diamondback moth) hypothetical protein</fullName>
    </submittedName>
</protein>
<dbReference type="InterPro" id="IPR009003">
    <property type="entry name" value="Peptidase_S1_PA"/>
</dbReference>
<sequence>MPRRKTQGGATSRRHVLTSSHCEYILKSMNQLIDRPDLSGPKVQNRIVDGEETTIEQYRFMANLEFSWQGVVWTSNCGGAIITTNAVLTAAHCPYGDQVSQWRVRAGSSATASGGSIHQLSAIRIHPDYNRFQNDVAVLILSNLLTVSPQVGAARLAGASYILPENSVVTALGYGLLADAGDVSPSLKKIDVSISNQQACIDLYEELKVTEPHWPTIGQGNVCTASNANGGSACNGDGGAPLVSENDIIYALTSWGKNCNDDKYPIVNVLVPNYIDFIVGSV</sequence>
<keyword evidence="4" id="KW-0645">Protease</keyword>
<comment type="caution">
    <text evidence="12">The sequence shown here is derived from an EMBL/GenBank/DDBJ whole genome shotgun (WGS) entry which is preliminary data.</text>
</comment>
<keyword evidence="13" id="KW-1185">Reference proteome</keyword>
<comment type="function">
    <text evidence="9">Fibrinolytic activity; shows preferential cleavage of Arg-Gly bonds in all three fibrinogen chains. Contact with the caterpillars causes severe bleeding, due the anticoagulant effect of the protein.</text>
</comment>
<dbReference type="AlphaFoldDB" id="A0A8S4FLL0"/>
<evidence type="ECO:0000256" key="9">
    <source>
        <dbReference type="ARBA" id="ARBA00055534"/>
    </source>
</evidence>
<evidence type="ECO:0000256" key="2">
    <source>
        <dbReference type="ARBA" id="ARBA00007664"/>
    </source>
</evidence>
<dbReference type="Pfam" id="PF00089">
    <property type="entry name" value="Trypsin"/>
    <property type="match status" value="1"/>
</dbReference>
<dbReference type="InterPro" id="IPR043504">
    <property type="entry name" value="Peptidase_S1_PA_chymotrypsin"/>
</dbReference>
<dbReference type="PROSITE" id="PS50240">
    <property type="entry name" value="TRYPSIN_DOM"/>
    <property type="match status" value="1"/>
</dbReference>
<dbReference type="CDD" id="cd00190">
    <property type="entry name" value="Tryp_SPc"/>
    <property type="match status" value="1"/>
</dbReference>
<evidence type="ECO:0000256" key="5">
    <source>
        <dbReference type="ARBA" id="ARBA00022801"/>
    </source>
</evidence>
<dbReference type="PRINTS" id="PR00722">
    <property type="entry name" value="CHYMOTRYPSIN"/>
</dbReference>
<keyword evidence="7" id="KW-1015">Disulfide bond</keyword>
<dbReference type="InterPro" id="IPR001314">
    <property type="entry name" value="Peptidase_S1A"/>
</dbReference>
<dbReference type="InterPro" id="IPR018114">
    <property type="entry name" value="TRYPSIN_HIS"/>
</dbReference>
<dbReference type="GO" id="GO:0090729">
    <property type="term" value="F:toxin activity"/>
    <property type="evidence" value="ECO:0007669"/>
    <property type="project" value="UniProtKB-KW"/>
</dbReference>
<evidence type="ECO:0000313" key="13">
    <source>
        <dbReference type="Proteomes" id="UP000653454"/>
    </source>
</evidence>
<keyword evidence="5" id="KW-0378">Hydrolase</keyword>
<dbReference type="SMART" id="SM00020">
    <property type="entry name" value="Tryp_SPc"/>
    <property type="match status" value="1"/>
</dbReference>
<dbReference type="PROSITE" id="PS00134">
    <property type="entry name" value="TRYPSIN_HIS"/>
    <property type="match status" value="1"/>
</dbReference>
<dbReference type="GO" id="GO:0004252">
    <property type="term" value="F:serine-type endopeptidase activity"/>
    <property type="evidence" value="ECO:0007669"/>
    <property type="project" value="InterPro"/>
</dbReference>
<evidence type="ECO:0000256" key="4">
    <source>
        <dbReference type="ARBA" id="ARBA00022670"/>
    </source>
</evidence>
<dbReference type="SUPFAM" id="SSF50494">
    <property type="entry name" value="Trypsin-like serine proteases"/>
    <property type="match status" value="1"/>
</dbReference>
<comment type="similarity">
    <text evidence="2">Belongs to the peptidase S1 family.</text>
</comment>
<comment type="subcellular location">
    <subcellularLocation>
        <location evidence="1">Secreted</location>
        <location evidence="1">Extracellular space</location>
    </subcellularLocation>
</comment>
<keyword evidence="10" id="KW-1205">Fibrinolytic toxin</keyword>
<evidence type="ECO:0000256" key="6">
    <source>
        <dbReference type="ARBA" id="ARBA00022825"/>
    </source>
</evidence>
<evidence type="ECO:0000259" key="11">
    <source>
        <dbReference type="PROSITE" id="PS50240"/>
    </source>
</evidence>
<dbReference type="GO" id="GO:0005576">
    <property type="term" value="C:extracellular region"/>
    <property type="evidence" value="ECO:0007669"/>
    <property type="project" value="UniProtKB-SubCell"/>
</dbReference>
<evidence type="ECO:0000313" key="12">
    <source>
        <dbReference type="EMBL" id="CAG9129141.1"/>
    </source>
</evidence>
<evidence type="ECO:0000256" key="8">
    <source>
        <dbReference type="ARBA" id="ARBA00023240"/>
    </source>
</evidence>
<dbReference type="InterPro" id="IPR001254">
    <property type="entry name" value="Trypsin_dom"/>
</dbReference>
<keyword evidence="8" id="KW-1199">Hemostasis impairing toxin</keyword>
<dbReference type="PANTHER" id="PTHR24276">
    <property type="entry name" value="POLYSERASE-RELATED"/>
    <property type="match status" value="1"/>
</dbReference>
<accession>A0A8S4FLL0</accession>
<proteinExistence type="inferred from homology"/>
<dbReference type="Gene3D" id="2.40.10.10">
    <property type="entry name" value="Trypsin-like serine proteases"/>
    <property type="match status" value="1"/>
</dbReference>
<evidence type="ECO:0000256" key="1">
    <source>
        <dbReference type="ARBA" id="ARBA00004239"/>
    </source>
</evidence>
<dbReference type="GO" id="GO:0006508">
    <property type="term" value="P:proteolysis"/>
    <property type="evidence" value="ECO:0007669"/>
    <property type="project" value="UniProtKB-KW"/>
</dbReference>
<dbReference type="FunFam" id="2.40.10.10:FF:000068">
    <property type="entry name" value="transmembrane protease serine 2"/>
    <property type="match status" value="1"/>
</dbReference>
<keyword evidence="6" id="KW-0720">Serine protease</keyword>
<dbReference type="PANTHER" id="PTHR24276:SF91">
    <property type="entry name" value="AT26814P-RELATED"/>
    <property type="match status" value="1"/>
</dbReference>